<dbReference type="EMBL" id="JACCJZ010000020">
    <property type="protein sequence ID" value="NYZ64313.1"/>
    <property type="molecule type" value="Genomic_DNA"/>
</dbReference>
<sequence length="116" mass="13000">MKPGIPLTLSALLLGSVGVNAQDLDRVLTYRDSDPFLFCEQGQDIRQAPLRCWMPVPPYTGAFVVLPHCQPVNPYGKTWSSDDTNSFRQYMTVCPVGEQPGRWNGPGRKDMTPHQH</sequence>
<evidence type="ECO:0000313" key="3">
    <source>
        <dbReference type="Proteomes" id="UP000589896"/>
    </source>
</evidence>
<evidence type="ECO:0000313" key="2">
    <source>
        <dbReference type="EMBL" id="NYZ64313.1"/>
    </source>
</evidence>
<keyword evidence="3" id="KW-1185">Reference proteome</keyword>
<organism evidence="2 3">
    <name type="scientific">Luteimonas deserti</name>
    <dbReference type="NCBI Taxonomy" id="2752306"/>
    <lineage>
        <taxon>Bacteria</taxon>
        <taxon>Pseudomonadati</taxon>
        <taxon>Pseudomonadota</taxon>
        <taxon>Gammaproteobacteria</taxon>
        <taxon>Lysobacterales</taxon>
        <taxon>Lysobacteraceae</taxon>
        <taxon>Luteimonas</taxon>
    </lineage>
</organism>
<evidence type="ECO:0000256" key="1">
    <source>
        <dbReference type="SAM" id="SignalP"/>
    </source>
</evidence>
<comment type="caution">
    <text evidence="2">The sequence shown here is derived from an EMBL/GenBank/DDBJ whole genome shotgun (WGS) entry which is preliminary data.</text>
</comment>
<dbReference type="Proteomes" id="UP000589896">
    <property type="component" value="Unassembled WGS sequence"/>
</dbReference>
<dbReference type="RefSeq" id="WP_180546501.1">
    <property type="nucleotide sequence ID" value="NZ_JACCJZ010000020.1"/>
</dbReference>
<protein>
    <submittedName>
        <fullName evidence="2">Uncharacterized protein</fullName>
    </submittedName>
</protein>
<keyword evidence="1" id="KW-0732">Signal</keyword>
<reference evidence="2 3" key="1">
    <citation type="submission" date="2020-07" db="EMBL/GenBank/DDBJ databases">
        <title>isolation of Luteimonas sp. SJ-16.</title>
        <authorList>
            <person name="Huang X.-X."/>
            <person name="Xu L."/>
            <person name="Sun J.-Q."/>
        </authorList>
    </citation>
    <scope>NUCLEOTIDE SEQUENCE [LARGE SCALE GENOMIC DNA]</scope>
    <source>
        <strain evidence="2 3">SJ-16</strain>
    </source>
</reference>
<feature type="chain" id="PRO_5030628904" evidence="1">
    <location>
        <begin position="22"/>
        <end position="116"/>
    </location>
</feature>
<accession>A0A7Z0U1G6</accession>
<dbReference type="AlphaFoldDB" id="A0A7Z0U1G6"/>
<feature type="signal peptide" evidence="1">
    <location>
        <begin position="1"/>
        <end position="21"/>
    </location>
</feature>
<proteinExistence type="predicted"/>
<name>A0A7Z0U1G6_9GAMM</name>
<gene>
    <name evidence="2" type="ORF">H0E82_16370</name>
</gene>